<dbReference type="OrthoDB" id="9800582at2"/>
<evidence type="ECO:0000256" key="2">
    <source>
        <dbReference type="ARBA" id="ARBA00022679"/>
    </source>
</evidence>
<evidence type="ECO:0000313" key="7">
    <source>
        <dbReference type="Proteomes" id="UP000325957"/>
    </source>
</evidence>
<dbReference type="InterPro" id="IPR003000">
    <property type="entry name" value="Sirtuin"/>
</dbReference>
<dbReference type="InterPro" id="IPR050134">
    <property type="entry name" value="NAD-dep_sirtuin_deacylases"/>
</dbReference>
<keyword evidence="2" id="KW-0808">Transferase</keyword>
<dbReference type="GO" id="GO:0046872">
    <property type="term" value="F:metal ion binding"/>
    <property type="evidence" value="ECO:0007669"/>
    <property type="project" value="UniProtKB-KW"/>
</dbReference>
<protein>
    <recommendedName>
        <fullName evidence="1">protein acetyllysine N-acetyltransferase</fullName>
        <ecNumber evidence="1">2.3.1.286</ecNumber>
    </recommendedName>
</protein>
<evidence type="ECO:0000256" key="1">
    <source>
        <dbReference type="ARBA" id="ARBA00012928"/>
    </source>
</evidence>
<evidence type="ECO:0000313" key="6">
    <source>
        <dbReference type="EMBL" id="KAA9393253.1"/>
    </source>
</evidence>
<accession>A0A5J5KUB9</accession>
<dbReference type="GO" id="GO:0070403">
    <property type="term" value="F:NAD+ binding"/>
    <property type="evidence" value="ECO:0007669"/>
    <property type="project" value="InterPro"/>
</dbReference>
<name>A0A5J5KUB9_9MICC</name>
<dbReference type="AlphaFoldDB" id="A0A5J5KUB9"/>
<dbReference type="GO" id="GO:0017136">
    <property type="term" value="F:histone deacetylase activity, NAD-dependent"/>
    <property type="evidence" value="ECO:0007669"/>
    <property type="project" value="TreeGrafter"/>
</dbReference>
<dbReference type="EMBL" id="SZWF01000023">
    <property type="protein sequence ID" value="KAA9393253.1"/>
    <property type="molecule type" value="Genomic_DNA"/>
</dbReference>
<evidence type="ECO:0000256" key="4">
    <source>
        <dbReference type="PROSITE-ProRule" id="PRU00236"/>
    </source>
</evidence>
<feature type="binding site" evidence="4">
    <location>
        <position position="151"/>
    </location>
    <ligand>
        <name>Zn(2+)</name>
        <dbReference type="ChEBI" id="CHEBI:29105"/>
    </ligand>
</feature>
<comment type="caution">
    <text evidence="6">The sequence shown here is derived from an EMBL/GenBank/DDBJ whole genome shotgun (WGS) entry which is preliminary data.</text>
</comment>
<dbReference type="InterPro" id="IPR029035">
    <property type="entry name" value="DHS-like_NAD/FAD-binding_dom"/>
</dbReference>
<feature type="binding site" evidence="4">
    <location>
        <position position="154"/>
    </location>
    <ligand>
        <name>Zn(2+)</name>
        <dbReference type="ChEBI" id="CHEBI:29105"/>
    </ligand>
</feature>
<organism evidence="6 7">
    <name type="scientific">Kocuria coralli</name>
    <dbReference type="NCBI Taxonomy" id="1461025"/>
    <lineage>
        <taxon>Bacteria</taxon>
        <taxon>Bacillati</taxon>
        <taxon>Actinomycetota</taxon>
        <taxon>Actinomycetes</taxon>
        <taxon>Micrococcales</taxon>
        <taxon>Micrococcaceae</taxon>
        <taxon>Kocuria</taxon>
    </lineage>
</organism>
<dbReference type="InterPro" id="IPR026590">
    <property type="entry name" value="Ssirtuin_cat_dom"/>
</dbReference>
<proteinExistence type="predicted"/>
<evidence type="ECO:0000259" key="5">
    <source>
        <dbReference type="PROSITE" id="PS50305"/>
    </source>
</evidence>
<feature type="binding site" evidence="4">
    <location>
        <position position="208"/>
    </location>
    <ligand>
        <name>Zn(2+)</name>
        <dbReference type="ChEBI" id="CHEBI:29105"/>
    </ligand>
</feature>
<feature type="binding site" evidence="4">
    <location>
        <position position="205"/>
    </location>
    <ligand>
        <name>Zn(2+)</name>
        <dbReference type="ChEBI" id="CHEBI:29105"/>
    </ligand>
</feature>
<dbReference type="Gene3D" id="3.30.1600.10">
    <property type="entry name" value="SIR2/SIRT2 'Small Domain"/>
    <property type="match status" value="1"/>
</dbReference>
<dbReference type="Pfam" id="PF02146">
    <property type="entry name" value="SIR2"/>
    <property type="match status" value="1"/>
</dbReference>
<dbReference type="SUPFAM" id="SSF52467">
    <property type="entry name" value="DHS-like NAD/FAD-binding domain"/>
    <property type="match status" value="1"/>
</dbReference>
<dbReference type="PANTHER" id="PTHR11085:SF10">
    <property type="entry name" value="NAD-DEPENDENT PROTEIN DEACYLASE SIRTUIN-5, MITOCHONDRIAL-RELATED"/>
    <property type="match status" value="1"/>
</dbReference>
<keyword evidence="7" id="KW-1185">Reference proteome</keyword>
<keyword evidence="4" id="KW-0479">Metal-binding</keyword>
<dbReference type="RefSeq" id="WP_158034798.1">
    <property type="nucleotide sequence ID" value="NZ_ML708627.1"/>
</dbReference>
<evidence type="ECO:0000256" key="3">
    <source>
        <dbReference type="ARBA" id="ARBA00023027"/>
    </source>
</evidence>
<gene>
    <name evidence="6" type="ORF">FCK90_13325</name>
</gene>
<feature type="active site" description="Proton acceptor" evidence="4">
    <location>
        <position position="143"/>
    </location>
</feature>
<sequence>MSPVRTLGAGYGARGQGDVFPDPDALTLSTGLERAFGVLAGRTTAVLTGAGISTDSGIPDYRGPDAAPREPMTYQEFMASAANRARYWTRNQVGWHHLALADPNAAHFALARLEATGAVHGVITQNIDRLHERAGSYAVVDLHGRYDRVLCTRCGTLIPRAVWGRLLDDLNPEFARRSPHPHDIDFAPDADAEIHYDGDYRVPDCPVCGGVVKPDVVFFGEKAGAGDVARATAMVDTAQAVLVLGSSLTVHSGRRFVRRAVRDGKPVVIVNHGRTRSDADACVKIDAGVADFLMAFERELPAR</sequence>
<dbReference type="InterPro" id="IPR026591">
    <property type="entry name" value="Sirtuin_cat_small_dom_sf"/>
</dbReference>
<keyword evidence="4" id="KW-0862">Zinc</keyword>
<dbReference type="PROSITE" id="PS50305">
    <property type="entry name" value="SIRTUIN"/>
    <property type="match status" value="1"/>
</dbReference>
<feature type="domain" description="Deacetylase sirtuin-type" evidence="5">
    <location>
        <begin position="25"/>
        <end position="303"/>
    </location>
</feature>
<dbReference type="Gene3D" id="3.40.50.1220">
    <property type="entry name" value="TPP-binding domain"/>
    <property type="match status" value="1"/>
</dbReference>
<dbReference type="PANTHER" id="PTHR11085">
    <property type="entry name" value="NAD-DEPENDENT PROTEIN DEACYLASE SIRTUIN-5, MITOCHONDRIAL-RELATED"/>
    <property type="match status" value="1"/>
</dbReference>
<reference evidence="6 7" key="1">
    <citation type="submission" date="2019-05" db="EMBL/GenBank/DDBJ databases">
        <title>Kocuria coralli sp. nov., a novel actinobacterium isolated from coral reef seawater.</title>
        <authorList>
            <person name="Li J."/>
        </authorList>
    </citation>
    <scope>NUCLEOTIDE SEQUENCE [LARGE SCALE GENOMIC DNA]</scope>
    <source>
        <strain evidence="6 7">SCSIO 13007</strain>
    </source>
</reference>
<dbReference type="Proteomes" id="UP000325957">
    <property type="component" value="Unassembled WGS sequence"/>
</dbReference>
<dbReference type="EC" id="2.3.1.286" evidence="1"/>
<keyword evidence="3" id="KW-0520">NAD</keyword>